<evidence type="ECO:0000256" key="1">
    <source>
        <dbReference type="SAM" id="MobiDB-lite"/>
    </source>
</evidence>
<protein>
    <submittedName>
        <fullName evidence="2">Uncharacterized protein</fullName>
    </submittedName>
</protein>
<sequence length="589" mass="65429">MVSVKLAAVGAFLATAQGQIRHPNEDLILADCGIGDNKAHPGWSTSRQVNWYQDIQWPDDVSKFPPPPDLEVEVPYADGTYPWNPKGTTVKLSNGVVWTAYINPRIADGQPAGSAVTTKEGGQELTCYAYRGRPVSAAINTTVNADAVCLTAFVCNRDNRAPPRPSGMENPTSTLETSSAPPATTTFVSQPPATPSPTGDEPNPPADPNAGKLFVSILLSPRFINWPNTWQAFIEKFSWDRNTGKCVGEPAKGDGYTINIDCAGIQIDSDSHLTLIMIKALHDLGMNSTFFNQNPTVPGKRNSTGDHWVVMPESFSLQAIDVSHQKTIGYLAYNTTYDNFLTGPCSSCQSERFNKDFFDPVLEAVKGTYPLYNSYNIQAQCKLELQCLSMSNQAVDFPDLESAAIEDNYHNDDDMRLLKRLQGRWRKFHQHWDLATKQELLKLTDNGDIKTNPTNRTIPSGHKFWKKNVNVTWAKWIVMRSHYGTHKLSKYQAKLIKEFPGIFASSWVCPTQQKKGHEMAVDEPDDGPLEKDISEAFICLLDNYITNFHRQSGSKNMAALLTTFPPELREMVVELLDASSLDALTKTSN</sequence>
<dbReference type="GeneID" id="68314501"/>
<evidence type="ECO:0000313" key="2">
    <source>
        <dbReference type="EMBL" id="KAG9500964.1"/>
    </source>
</evidence>
<feature type="compositionally biased region" description="Polar residues" evidence="1">
    <location>
        <begin position="169"/>
        <end position="191"/>
    </location>
</feature>
<comment type="caution">
    <text evidence="2">The sequence shown here is derived from an EMBL/GenBank/DDBJ whole genome shotgun (WGS) entry which is preliminary data.</text>
</comment>
<proteinExistence type="predicted"/>
<dbReference type="AlphaFoldDB" id="A0A9P8DFF0"/>
<organism evidence="2 3">
    <name type="scientific">Fusarium musae</name>
    <dbReference type="NCBI Taxonomy" id="1042133"/>
    <lineage>
        <taxon>Eukaryota</taxon>
        <taxon>Fungi</taxon>
        <taxon>Dikarya</taxon>
        <taxon>Ascomycota</taxon>
        <taxon>Pezizomycotina</taxon>
        <taxon>Sordariomycetes</taxon>
        <taxon>Hypocreomycetidae</taxon>
        <taxon>Hypocreales</taxon>
        <taxon>Nectriaceae</taxon>
        <taxon>Fusarium</taxon>
    </lineage>
</organism>
<dbReference type="EMBL" id="JAHBCI010000005">
    <property type="protein sequence ID" value="KAG9500964.1"/>
    <property type="molecule type" value="Genomic_DNA"/>
</dbReference>
<evidence type="ECO:0000313" key="3">
    <source>
        <dbReference type="Proteomes" id="UP000827133"/>
    </source>
</evidence>
<name>A0A9P8DFF0_9HYPO</name>
<accession>A0A9P8DFF0</accession>
<feature type="region of interest" description="Disordered" evidence="1">
    <location>
        <begin position="159"/>
        <end position="209"/>
    </location>
</feature>
<dbReference type="Proteomes" id="UP000827133">
    <property type="component" value="Unassembled WGS sequence"/>
</dbReference>
<dbReference type="KEGG" id="fmu:J7337_006645"/>
<dbReference type="RefSeq" id="XP_044679964.1">
    <property type="nucleotide sequence ID" value="XM_044824307.1"/>
</dbReference>
<gene>
    <name evidence="2" type="ORF">J7337_006645</name>
</gene>
<keyword evidence="3" id="KW-1185">Reference proteome</keyword>
<reference evidence="2" key="1">
    <citation type="journal article" date="2021" name="Mol. Plant Microbe Interact.">
        <title>Telomere to telomere genome assembly of Fusarium musae F31, causal agent of crown rot disease of banana.</title>
        <authorList>
            <person name="Degradi L."/>
            <person name="Tava V."/>
            <person name="Kunova A."/>
            <person name="Cortesi P."/>
            <person name="Saracchi M."/>
            <person name="Pasquali M."/>
        </authorList>
    </citation>
    <scope>NUCLEOTIDE SEQUENCE</scope>
    <source>
        <strain evidence="2">F31</strain>
    </source>
</reference>